<evidence type="ECO:0000256" key="2">
    <source>
        <dbReference type="SAM" id="Phobius"/>
    </source>
</evidence>
<sequence>MKRWIFCGVCLAVWLVGVAHGQALQYGMTPEEVLEELGRPRSTMSAGGRDIWMYDADGRVVFSEGKVSAIQHLPVDGVNGAKRRSVALSEQSEAEAAAEAQAAEEAALEAELEREREASEAEMAKLREEFESETEAFLNGELGAEDESDWELSPGQEALYLGVEIVVGLVVMVVILKLAFAWSDIHGDWGQMFFPAFVAVAIKVVVRFTAQKMWGVTDVFYVDHGLSYLGLLVVLMKFTHASSWQRAVAVAGAAKLASIVVWVLLSVVLLNLLFG</sequence>
<organism evidence="4 5">
    <name type="scientific">Actomonas aquatica</name>
    <dbReference type="NCBI Taxonomy" id="2866162"/>
    <lineage>
        <taxon>Bacteria</taxon>
        <taxon>Pseudomonadati</taxon>
        <taxon>Verrucomicrobiota</taxon>
        <taxon>Opitutia</taxon>
        <taxon>Opitutales</taxon>
        <taxon>Opitutaceae</taxon>
        <taxon>Actomonas</taxon>
    </lineage>
</organism>
<feature type="coiled-coil region" evidence="1">
    <location>
        <begin position="91"/>
        <end position="136"/>
    </location>
</feature>
<evidence type="ECO:0000313" key="4">
    <source>
        <dbReference type="EMBL" id="WRQ89717.1"/>
    </source>
</evidence>
<keyword evidence="3" id="KW-0732">Signal</keyword>
<feature type="signal peptide" evidence="3">
    <location>
        <begin position="1"/>
        <end position="21"/>
    </location>
</feature>
<dbReference type="RefSeq" id="WP_221032177.1">
    <property type="nucleotide sequence ID" value="NZ_CP139781.1"/>
</dbReference>
<evidence type="ECO:0000313" key="5">
    <source>
        <dbReference type="Proteomes" id="UP000738431"/>
    </source>
</evidence>
<gene>
    <name evidence="4" type="ORF">K1X11_009885</name>
</gene>
<feature type="transmembrane region" description="Helical" evidence="2">
    <location>
        <begin position="158"/>
        <end position="180"/>
    </location>
</feature>
<feature type="chain" id="PRO_5046802567" evidence="3">
    <location>
        <begin position="22"/>
        <end position="275"/>
    </location>
</feature>
<keyword evidence="2" id="KW-1133">Transmembrane helix</keyword>
<dbReference type="Proteomes" id="UP000738431">
    <property type="component" value="Chromosome"/>
</dbReference>
<evidence type="ECO:0000256" key="3">
    <source>
        <dbReference type="SAM" id="SignalP"/>
    </source>
</evidence>
<proteinExistence type="predicted"/>
<evidence type="ECO:0000256" key="1">
    <source>
        <dbReference type="SAM" id="Coils"/>
    </source>
</evidence>
<dbReference type="EMBL" id="CP139781">
    <property type="protein sequence ID" value="WRQ89717.1"/>
    <property type="molecule type" value="Genomic_DNA"/>
</dbReference>
<reference evidence="4 5" key="1">
    <citation type="submission" date="2023-12" db="EMBL/GenBank/DDBJ databases">
        <title>Description of an unclassified Opitutus bacterium of Verrucomicrobiota.</title>
        <authorList>
            <person name="Zhang D.-F."/>
        </authorList>
    </citation>
    <scope>NUCLEOTIDE SEQUENCE [LARGE SCALE GENOMIC DNA]</scope>
    <source>
        <strain evidence="4 5">WL0086</strain>
    </source>
</reference>
<name>A0ABZ1CE75_9BACT</name>
<accession>A0ABZ1CE75</accession>
<keyword evidence="1" id="KW-0175">Coiled coil</keyword>
<keyword evidence="2" id="KW-0472">Membrane</keyword>
<keyword evidence="5" id="KW-1185">Reference proteome</keyword>
<keyword evidence="2" id="KW-0812">Transmembrane</keyword>
<feature type="transmembrane region" description="Helical" evidence="2">
    <location>
        <begin position="192"/>
        <end position="210"/>
    </location>
</feature>
<protein>
    <submittedName>
        <fullName evidence="4">Uncharacterized protein</fullName>
    </submittedName>
</protein>
<feature type="transmembrane region" description="Helical" evidence="2">
    <location>
        <begin position="216"/>
        <end position="235"/>
    </location>
</feature>
<feature type="transmembrane region" description="Helical" evidence="2">
    <location>
        <begin position="247"/>
        <end position="274"/>
    </location>
</feature>